<dbReference type="OrthoDB" id="122279at2759"/>
<dbReference type="GO" id="GO:0005524">
    <property type="term" value="F:ATP binding"/>
    <property type="evidence" value="ECO:0007669"/>
    <property type="project" value="InterPro"/>
</dbReference>
<keyword evidence="3" id="KW-1185">Reference proteome</keyword>
<dbReference type="Proteomes" id="UP000717328">
    <property type="component" value="Unassembled WGS sequence"/>
</dbReference>
<dbReference type="InterPro" id="IPR000719">
    <property type="entry name" value="Prot_kinase_dom"/>
</dbReference>
<dbReference type="EMBL" id="JABCKI010005834">
    <property type="protein sequence ID" value="KAG5637390.1"/>
    <property type="molecule type" value="Genomic_DNA"/>
</dbReference>
<evidence type="ECO:0000313" key="2">
    <source>
        <dbReference type="EMBL" id="KAG5637390.1"/>
    </source>
</evidence>
<dbReference type="AlphaFoldDB" id="A0A9P7FY70"/>
<sequence>MPHLKSELRCQLIVASQRLATKTGLYPTCYDVGNIDLYSQDPIAAGGFCDIYKGRFRGQVVSLKTIRIYENDIIEYALKQISKEVLLWGQLSHPNVLPIYGVYRFRGRICIVSPWMEAGDINRYIKSKPDAYDVVEGLLYLHKNGIVHGDLKGPNILVNDAGRACLTDFGISSVVDEKILAWTSYSSATSKGGSVRWQAPELFNTKDDRLINNTTESDVYAWACVCYEIFTGDTPFTKMSDSRVMFCVMSGERPTRPPDSSPAWRSWGLTENIWLLMQECWALNPKERPTTEQLRHRLAAWLVRDQRSSASDSVLAPALFRAKMGPPAHDPGVLVSNLESLFRQDMELLPVSTEEGFSSGPITASDASLSLDPNIAFGGHGLHDNNHPTRSDFEFEVEEYVSSSLPASSQLRTPDGRTIIVVSNEGEREQDEARRQPQLRTINLPPMGVPTVIEFGPNDEEEAGMWQKLVSSQFQTTKRWVLDPCLYRFLVTQTRHNCGWLPSQFRIRNASRGIAINWGDVEKKEGGTKRRQKQNFGHRIKKFCKRLFLKGGNENNG</sequence>
<reference evidence="2" key="2">
    <citation type="submission" date="2021-10" db="EMBL/GenBank/DDBJ databases">
        <title>Phylogenomics reveals ancestral predisposition of the termite-cultivated fungus Termitomyces towards a domesticated lifestyle.</title>
        <authorList>
            <person name="Auxier B."/>
            <person name="Grum-Grzhimaylo A."/>
            <person name="Cardenas M.E."/>
            <person name="Lodge J.D."/>
            <person name="Laessoe T."/>
            <person name="Pedersen O."/>
            <person name="Smith M.E."/>
            <person name="Kuyper T.W."/>
            <person name="Franco-Molano E.A."/>
            <person name="Baroni T.J."/>
            <person name="Aanen D.K."/>
        </authorList>
    </citation>
    <scope>NUCLEOTIDE SEQUENCE</scope>
    <source>
        <strain evidence="2">D49</strain>
    </source>
</reference>
<proteinExistence type="predicted"/>
<dbReference type="Gene3D" id="1.10.510.10">
    <property type="entry name" value="Transferase(Phosphotransferase) domain 1"/>
    <property type="match status" value="1"/>
</dbReference>
<dbReference type="InterPro" id="IPR011009">
    <property type="entry name" value="Kinase-like_dom_sf"/>
</dbReference>
<evidence type="ECO:0000313" key="3">
    <source>
        <dbReference type="Proteomes" id="UP000717328"/>
    </source>
</evidence>
<dbReference type="SUPFAM" id="SSF56112">
    <property type="entry name" value="Protein kinase-like (PK-like)"/>
    <property type="match status" value="1"/>
</dbReference>
<comment type="caution">
    <text evidence="2">The sequence shown here is derived from an EMBL/GenBank/DDBJ whole genome shotgun (WGS) entry which is preliminary data.</text>
</comment>
<organism evidence="2 3">
    <name type="scientific">Sphagnurus paluster</name>
    <dbReference type="NCBI Taxonomy" id="117069"/>
    <lineage>
        <taxon>Eukaryota</taxon>
        <taxon>Fungi</taxon>
        <taxon>Dikarya</taxon>
        <taxon>Basidiomycota</taxon>
        <taxon>Agaricomycotina</taxon>
        <taxon>Agaricomycetes</taxon>
        <taxon>Agaricomycetidae</taxon>
        <taxon>Agaricales</taxon>
        <taxon>Tricholomatineae</taxon>
        <taxon>Lyophyllaceae</taxon>
        <taxon>Sphagnurus</taxon>
    </lineage>
</organism>
<dbReference type="GO" id="GO:0004674">
    <property type="term" value="F:protein serine/threonine kinase activity"/>
    <property type="evidence" value="ECO:0007669"/>
    <property type="project" value="TreeGrafter"/>
</dbReference>
<dbReference type="PROSITE" id="PS00108">
    <property type="entry name" value="PROTEIN_KINASE_ST"/>
    <property type="match status" value="1"/>
</dbReference>
<dbReference type="PROSITE" id="PS50011">
    <property type="entry name" value="PROTEIN_KINASE_DOM"/>
    <property type="match status" value="1"/>
</dbReference>
<protein>
    <recommendedName>
        <fullName evidence="1">Protein kinase domain-containing protein</fullName>
    </recommendedName>
</protein>
<feature type="domain" description="Protein kinase" evidence="1">
    <location>
        <begin position="37"/>
        <end position="302"/>
    </location>
</feature>
<evidence type="ECO:0000259" key="1">
    <source>
        <dbReference type="PROSITE" id="PS50011"/>
    </source>
</evidence>
<dbReference type="PANTHER" id="PTHR44329">
    <property type="entry name" value="SERINE/THREONINE-PROTEIN KINASE TNNI3K-RELATED"/>
    <property type="match status" value="1"/>
</dbReference>
<dbReference type="InterPro" id="IPR001245">
    <property type="entry name" value="Ser-Thr/Tyr_kinase_cat_dom"/>
</dbReference>
<dbReference type="InterPro" id="IPR051681">
    <property type="entry name" value="Ser/Thr_Kinases-Pseudokinases"/>
</dbReference>
<dbReference type="InterPro" id="IPR008271">
    <property type="entry name" value="Ser/Thr_kinase_AS"/>
</dbReference>
<name>A0A9P7FY70_9AGAR</name>
<dbReference type="PANTHER" id="PTHR44329:SF214">
    <property type="entry name" value="PROTEIN KINASE DOMAIN-CONTAINING PROTEIN"/>
    <property type="match status" value="1"/>
</dbReference>
<accession>A0A9P7FY70</accession>
<gene>
    <name evidence="2" type="ORF">H0H81_004767</name>
</gene>
<reference evidence="2" key="1">
    <citation type="submission" date="2021-02" db="EMBL/GenBank/DDBJ databases">
        <authorList>
            <person name="Nieuwenhuis M."/>
            <person name="Van De Peppel L.J.J."/>
        </authorList>
    </citation>
    <scope>NUCLEOTIDE SEQUENCE</scope>
    <source>
        <strain evidence="2">D49</strain>
    </source>
</reference>
<dbReference type="SMART" id="SM00220">
    <property type="entry name" value="S_TKc"/>
    <property type="match status" value="1"/>
</dbReference>
<dbReference type="Pfam" id="PF07714">
    <property type="entry name" value="PK_Tyr_Ser-Thr"/>
    <property type="match status" value="1"/>
</dbReference>